<feature type="transmembrane region" description="Helical" evidence="2">
    <location>
        <begin position="349"/>
        <end position="374"/>
    </location>
</feature>
<proteinExistence type="predicted"/>
<feature type="signal peptide" evidence="3">
    <location>
        <begin position="1"/>
        <end position="27"/>
    </location>
</feature>
<evidence type="ECO:0000256" key="3">
    <source>
        <dbReference type="SAM" id="SignalP"/>
    </source>
</evidence>
<name>A0A7S4QGP0_9DINO</name>
<evidence type="ECO:0000256" key="1">
    <source>
        <dbReference type="SAM" id="MobiDB-lite"/>
    </source>
</evidence>
<feature type="compositionally biased region" description="Basic and acidic residues" evidence="1">
    <location>
        <begin position="87"/>
        <end position="109"/>
    </location>
</feature>
<keyword evidence="3" id="KW-0732">Signal</keyword>
<feature type="transmembrane region" description="Helical" evidence="2">
    <location>
        <begin position="386"/>
        <end position="403"/>
    </location>
</feature>
<reference evidence="4" key="1">
    <citation type="submission" date="2021-01" db="EMBL/GenBank/DDBJ databases">
        <authorList>
            <person name="Corre E."/>
            <person name="Pelletier E."/>
            <person name="Niang G."/>
            <person name="Scheremetjew M."/>
            <person name="Finn R."/>
            <person name="Kale V."/>
            <person name="Holt S."/>
            <person name="Cochrane G."/>
            <person name="Meng A."/>
            <person name="Brown T."/>
            <person name="Cohen L."/>
        </authorList>
    </citation>
    <scope>NUCLEOTIDE SEQUENCE</scope>
    <source>
        <strain evidence="4">CCMP3105</strain>
    </source>
</reference>
<evidence type="ECO:0008006" key="5">
    <source>
        <dbReference type="Google" id="ProtNLM"/>
    </source>
</evidence>
<evidence type="ECO:0000256" key="2">
    <source>
        <dbReference type="SAM" id="Phobius"/>
    </source>
</evidence>
<gene>
    <name evidence="4" type="ORF">AMON00008_LOCUS20145</name>
</gene>
<feature type="region of interest" description="Disordered" evidence="1">
    <location>
        <begin position="479"/>
        <end position="597"/>
    </location>
</feature>
<keyword evidence="2" id="KW-0472">Membrane</keyword>
<feature type="chain" id="PRO_5030968228" description="DUF4203 domain-containing protein" evidence="3">
    <location>
        <begin position="28"/>
        <end position="643"/>
    </location>
</feature>
<protein>
    <recommendedName>
        <fullName evidence="5">DUF4203 domain-containing protein</fullName>
    </recommendedName>
</protein>
<accession>A0A7S4QGP0</accession>
<dbReference type="EMBL" id="HBNR01029549">
    <property type="protein sequence ID" value="CAE4583056.1"/>
    <property type="molecule type" value="Transcribed_RNA"/>
</dbReference>
<evidence type="ECO:0000313" key="4">
    <source>
        <dbReference type="EMBL" id="CAE4583056.1"/>
    </source>
</evidence>
<keyword evidence="2" id="KW-0812">Transmembrane</keyword>
<feature type="region of interest" description="Disordered" evidence="1">
    <location>
        <begin position="622"/>
        <end position="643"/>
    </location>
</feature>
<keyword evidence="2" id="KW-1133">Transmembrane helix</keyword>
<feature type="transmembrane region" description="Helical" evidence="2">
    <location>
        <begin position="308"/>
        <end position="329"/>
    </location>
</feature>
<dbReference type="AlphaFoldDB" id="A0A7S4QGP0"/>
<feature type="region of interest" description="Disordered" evidence="1">
    <location>
        <begin position="34"/>
        <end position="134"/>
    </location>
</feature>
<feature type="transmembrane region" description="Helical" evidence="2">
    <location>
        <begin position="279"/>
        <end position="296"/>
    </location>
</feature>
<sequence>MDQVRPRTVPLLLRSLLAGTVLVEGRAAQGRAVTAAPLPLPGPPGGDRQAVAWRSTAEAPSRQGVGARQRAARRHTDAETPSDGGTLDDRQRADAEDPPGRGDGAEPKIPHSRGVTEDGGQPSADDTHAKAPRDQGITELVCQQQCGANTFARWPIEAYMHRLDMGAHEYMHQWVVAAVGLAMGGLCVWNGPKTWQALFTATVVGLATSIARNEAEAWGSDVVSELLLMFQTSLATGVAIQSGFNGFQVLFGTAVGFLVCYDGGGWATALDEHIPGFALLWYSLGAVLGALALTVWRQPLLVTLGPLTGGFLLSASAECLLASLVGAFSEPGAAAPGALPPPDMPWVDVAGELLFLAGPGAMAMHSGCAALATLVYKMGSPDERRLPAALCLVACVLVSSIVACVKGPPWLIGASVLWALSAALSSYHQLGMLLNWKARTLAQFVRQLSTGSYGLVPHECSLEGEGRSVPRGPIPGSTLRCACLPPGPTHKDPEDDPPAPGRADPEDELPAPGLQPADDPELGGCEGTGPQVVPKGDTCLPAAHGRRQGFQSPGAPGESQPVPEPQPREQNASGLPPSHWRQPEVQVLKDPGGGHGRIAEESLYARLALAECDVVLRRLNQVDDARTAAGPKRHKDGAAVSRL</sequence>
<organism evidence="4">
    <name type="scientific">Alexandrium monilatum</name>
    <dbReference type="NCBI Taxonomy" id="311494"/>
    <lineage>
        <taxon>Eukaryota</taxon>
        <taxon>Sar</taxon>
        <taxon>Alveolata</taxon>
        <taxon>Dinophyceae</taxon>
        <taxon>Gonyaulacales</taxon>
        <taxon>Pyrocystaceae</taxon>
        <taxon>Alexandrium</taxon>
    </lineage>
</organism>